<dbReference type="InterPro" id="IPR031750">
    <property type="entry name" value="DUF4734"/>
</dbReference>
<dbReference type="SMR" id="B3LXK2"/>
<dbReference type="Proteomes" id="UP000007801">
    <property type="component" value="Unassembled WGS sequence"/>
</dbReference>
<dbReference type="PANTHER" id="PTHR22667:SF0">
    <property type="entry name" value="AT01380P-RELATED"/>
    <property type="match status" value="1"/>
</dbReference>
<dbReference type="InterPro" id="IPR000210">
    <property type="entry name" value="BTB/POZ_dom"/>
</dbReference>
<reference evidence="2 3" key="1">
    <citation type="journal article" date="2007" name="Nature">
        <title>Evolution of genes and genomes on the Drosophila phylogeny.</title>
        <authorList>
            <consortium name="Drosophila 12 Genomes Consortium"/>
            <person name="Clark A.G."/>
            <person name="Eisen M.B."/>
            <person name="Smith D.R."/>
            <person name="Bergman C.M."/>
            <person name="Oliver B."/>
            <person name="Markow T.A."/>
            <person name="Kaufman T.C."/>
            <person name="Kellis M."/>
            <person name="Gelbart W."/>
            <person name="Iyer V.N."/>
            <person name="Pollard D.A."/>
            <person name="Sackton T.B."/>
            <person name="Larracuente A.M."/>
            <person name="Singh N.D."/>
            <person name="Abad J.P."/>
            <person name="Abt D.N."/>
            <person name="Adryan B."/>
            <person name="Aguade M."/>
            <person name="Akashi H."/>
            <person name="Anderson W.W."/>
            <person name="Aquadro C.F."/>
            <person name="Ardell D.H."/>
            <person name="Arguello R."/>
            <person name="Artieri C.G."/>
            <person name="Barbash D.A."/>
            <person name="Barker D."/>
            <person name="Barsanti P."/>
            <person name="Batterham P."/>
            <person name="Batzoglou S."/>
            <person name="Begun D."/>
            <person name="Bhutkar A."/>
            <person name="Blanco E."/>
            <person name="Bosak S.A."/>
            <person name="Bradley R.K."/>
            <person name="Brand A.D."/>
            <person name="Brent M.R."/>
            <person name="Brooks A.N."/>
            <person name="Brown R.H."/>
            <person name="Butlin R.K."/>
            <person name="Caggese C."/>
            <person name="Calvi B.R."/>
            <person name="Bernardo de Carvalho A."/>
            <person name="Caspi A."/>
            <person name="Castrezana S."/>
            <person name="Celniker S.E."/>
            <person name="Chang J.L."/>
            <person name="Chapple C."/>
            <person name="Chatterji S."/>
            <person name="Chinwalla A."/>
            <person name="Civetta A."/>
            <person name="Clifton S.W."/>
            <person name="Comeron J.M."/>
            <person name="Costello J.C."/>
            <person name="Coyne J.A."/>
            <person name="Daub J."/>
            <person name="David R.G."/>
            <person name="Delcher A.L."/>
            <person name="Delehaunty K."/>
            <person name="Do C.B."/>
            <person name="Ebling H."/>
            <person name="Edwards K."/>
            <person name="Eickbush T."/>
            <person name="Evans J.D."/>
            <person name="Filipski A."/>
            <person name="Findeiss S."/>
            <person name="Freyhult E."/>
            <person name="Fulton L."/>
            <person name="Fulton R."/>
            <person name="Garcia A.C."/>
            <person name="Gardiner A."/>
            <person name="Garfield D.A."/>
            <person name="Garvin B.E."/>
            <person name="Gibson G."/>
            <person name="Gilbert D."/>
            <person name="Gnerre S."/>
            <person name="Godfrey J."/>
            <person name="Good R."/>
            <person name="Gotea V."/>
            <person name="Gravely B."/>
            <person name="Greenberg A.J."/>
            <person name="Griffiths-Jones S."/>
            <person name="Gross S."/>
            <person name="Guigo R."/>
            <person name="Gustafson E.A."/>
            <person name="Haerty W."/>
            <person name="Hahn M.W."/>
            <person name="Halligan D.L."/>
            <person name="Halpern A.L."/>
            <person name="Halter G.M."/>
            <person name="Han M.V."/>
            <person name="Heger A."/>
            <person name="Hillier L."/>
            <person name="Hinrichs A.S."/>
            <person name="Holmes I."/>
            <person name="Hoskins R.A."/>
            <person name="Hubisz M.J."/>
            <person name="Hultmark D."/>
            <person name="Huntley M.A."/>
            <person name="Jaffe D.B."/>
            <person name="Jagadeeshan S."/>
            <person name="Jeck W.R."/>
            <person name="Johnson J."/>
            <person name="Jones C.D."/>
            <person name="Jordan W.C."/>
            <person name="Karpen G.H."/>
            <person name="Kataoka E."/>
            <person name="Keightley P.D."/>
            <person name="Kheradpour P."/>
            <person name="Kirkness E.F."/>
            <person name="Koerich L.B."/>
            <person name="Kristiansen K."/>
            <person name="Kudrna D."/>
            <person name="Kulathinal R.J."/>
            <person name="Kumar S."/>
            <person name="Kwok R."/>
            <person name="Lander E."/>
            <person name="Langley C.H."/>
            <person name="Lapoint R."/>
            <person name="Lazzaro B.P."/>
            <person name="Lee S.J."/>
            <person name="Levesque L."/>
            <person name="Li R."/>
            <person name="Lin C.F."/>
            <person name="Lin M.F."/>
            <person name="Lindblad-Toh K."/>
            <person name="Llopart A."/>
            <person name="Long M."/>
            <person name="Low L."/>
            <person name="Lozovsky E."/>
            <person name="Lu J."/>
            <person name="Luo M."/>
            <person name="Machado C.A."/>
            <person name="Makalowski W."/>
            <person name="Marzo M."/>
            <person name="Matsuda M."/>
            <person name="Matzkin L."/>
            <person name="McAllister B."/>
            <person name="McBride C.S."/>
            <person name="McKernan B."/>
            <person name="McKernan K."/>
            <person name="Mendez-Lago M."/>
            <person name="Minx P."/>
            <person name="Mollenhauer M.U."/>
            <person name="Montooth K."/>
            <person name="Mount S.M."/>
            <person name="Mu X."/>
            <person name="Myers E."/>
            <person name="Negre B."/>
            <person name="Newfeld S."/>
            <person name="Nielsen R."/>
            <person name="Noor M.A."/>
            <person name="O'Grady P."/>
            <person name="Pachter L."/>
            <person name="Papaceit M."/>
            <person name="Parisi M.J."/>
            <person name="Parisi M."/>
            <person name="Parts L."/>
            <person name="Pedersen J.S."/>
            <person name="Pesole G."/>
            <person name="Phillippy A.M."/>
            <person name="Ponting C.P."/>
            <person name="Pop M."/>
            <person name="Porcelli D."/>
            <person name="Powell J.R."/>
            <person name="Prohaska S."/>
            <person name="Pruitt K."/>
            <person name="Puig M."/>
            <person name="Quesneville H."/>
            <person name="Ram K.R."/>
            <person name="Rand D."/>
            <person name="Rasmussen M.D."/>
            <person name="Reed L.K."/>
            <person name="Reenan R."/>
            <person name="Reily A."/>
            <person name="Remington K.A."/>
            <person name="Rieger T.T."/>
            <person name="Ritchie M.G."/>
            <person name="Robin C."/>
            <person name="Rogers Y.H."/>
            <person name="Rohde C."/>
            <person name="Rozas J."/>
            <person name="Rubenfield M.J."/>
            <person name="Ruiz A."/>
            <person name="Russo S."/>
            <person name="Salzberg S.L."/>
            <person name="Sanchez-Gracia A."/>
            <person name="Saranga D.J."/>
            <person name="Sato H."/>
            <person name="Schaeffer S.W."/>
            <person name="Schatz M.C."/>
            <person name="Schlenke T."/>
            <person name="Schwartz R."/>
            <person name="Segarra C."/>
            <person name="Singh R.S."/>
            <person name="Sirot L."/>
            <person name="Sirota M."/>
            <person name="Sisneros N.B."/>
            <person name="Smith C.D."/>
            <person name="Smith T.F."/>
            <person name="Spieth J."/>
            <person name="Stage D.E."/>
            <person name="Stark A."/>
            <person name="Stephan W."/>
            <person name="Strausberg R.L."/>
            <person name="Strempel S."/>
            <person name="Sturgill D."/>
            <person name="Sutton G."/>
            <person name="Sutton G.G."/>
            <person name="Tao W."/>
            <person name="Teichmann S."/>
            <person name="Tobari Y.N."/>
            <person name="Tomimura Y."/>
            <person name="Tsolas J.M."/>
            <person name="Valente V.L."/>
            <person name="Venter E."/>
            <person name="Venter J.C."/>
            <person name="Vicario S."/>
            <person name="Vieira F.G."/>
            <person name="Vilella A.J."/>
            <person name="Villasante A."/>
            <person name="Walenz B."/>
            <person name="Wang J."/>
            <person name="Wasserman M."/>
            <person name="Watts T."/>
            <person name="Wilson D."/>
            <person name="Wilson R.K."/>
            <person name="Wing R.A."/>
            <person name="Wolfner M.F."/>
            <person name="Wong A."/>
            <person name="Wong G.K."/>
            <person name="Wu C.I."/>
            <person name="Wu G."/>
            <person name="Yamamoto D."/>
            <person name="Yang H.P."/>
            <person name="Yang S.P."/>
            <person name="Yorke J.A."/>
            <person name="Yoshida K."/>
            <person name="Zdobnov E."/>
            <person name="Zhang P."/>
            <person name="Zhang Y."/>
            <person name="Zimin A.V."/>
            <person name="Baldwin J."/>
            <person name="Abdouelleil A."/>
            <person name="Abdulkadir J."/>
            <person name="Abebe A."/>
            <person name="Abera B."/>
            <person name="Abreu J."/>
            <person name="Acer S.C."/>
            <person name="Aftuck L."/>
            <person name="Alexander A."/>
            <person name="An P."/>
            <person name="Anderson E."/>
            <person name="Anderson S."/>
            <person name="Arachi H."/>
            <person name="Azer M."/>
            <person name="Bachantsang P."/>
            <person name="Barry A."/>
            <person name="Bayul T."/>
            <person name="Berlin A."/>
            <person name="Bessette D."/>
            <person name="Bloom T."/>
            <person name="Blye J."/>
            <person name="Boguslavskiy L."/>
            <person name="Bonnet C."/>
            <person name="Boukhgalter B."/>
            <person name="Bourzgui I."/>
            <person name="Brown A."/>
            <person name="Cahill P."/>
            <person name="Channer S."/>
            <person name="Cheshatsang Y."/>
            <person name="Chuda L."/>
            <person name="Citroen M."/>
            <person name="Collymore A."/>
            <person name="Cooke P."/>
            <person name="Costello M."/>
            <person name="D'Aco K."/>
            <person name="Daza R."/>
            <person name="De Haan G."/>
            <person name="DeGray S."/>
            <person name="DeMaso C."/>
            <person name="Dhargay N."/>
            <person name="Dooley K."/>
            <person name="Dooley E."/>
            <person name="Doricent M."/>
            <person name="Dorje P."/>
            <person name="Dorjee K."/>
            <person name="Dupes A."/>
            <person name="Elong R."/>
            <person name="Falk J."/>
            <person name="Farina A."/>
            <person name="Faro S."/>
            <person name="Ferguson D."/>
            <person name="Fisher S."/>
            <person name="Foley C.D."/>
            <person name="Franke A."/>
            <person name="Friedrich D."/>
            <person name="Gadbois L."/>
            <person name="Gearin G."/>
            <person name="Gearin C.R."/>
            <person name="Giannoukos G."/>
            <person name="Goode T."/>
            <person name="Graham J."/>
            <person name="Grandbois E."/>
            <person name="Grewal S."/>
            <person name="Gyaltsen K."/>
            <person name="Hafez N."/>
            <person name="Hagos B."/>
            <person name="Hall J."/>
            <person name="Henson C."/>
            <person name="Hollinger A."/>
            <person name="Honan T."/>
            <person name="Huard M.D."/>
            <person name="Hughes L."/>
            <person name="Hurhula B."/>
            <person name="Husby M.E."/>
            <person name="Kamat A."/>
            <person name="Kanga B."/>
            <person name="Kashin S."/>
            <person name="Khazanovich D."/>
            <person name="Kisner P."/>
            <person name="Lance K."/>
            <person name="Lara M."/>
            <person name="Lee W."/>
            <person name="Lennon N."/>
            <person name="Letendre F."/>
            <person name="LeVine R."/>
            <person name="Lipovsky A."/>
            <person name="Liu X."/>
            <person name="Liu J."/>
            <person name="Liu S."/>
            <person name="Lokyitsang T."/>
            <person name="Lokyitsang Y."/>
            <person name="Lubonja R."/>
            <person name="Lui A."/>
            <person name="MacDonald P."/>
            <person name="Magnisalis V."/>
            <person name="Maru K."/>
            <person name="Matthews C."/>
            <person name="McCusker W."/>
            <person name="McDonough S."/>
            <person name="Mehta T."/>
            <person name="Meldrim J."/>
            <person name="Meneus L."/>
            <person name="Mihai O."/>
            <person name="Mihalev A."/>
            <person name="Mihova T."/>
            <person name="Mittelman R."/>
            <person name="Mlenga V."/>
            <person name="Montmayeur A."/>
            <person name="Mulrain L."/>
            <person name="Navidi A."/>
            <person name="Naylor J."/>
            <person name="Negash T."/>
            <person name="Nguyen T."/>
            <person name="Nguyen N."/>
            <person name="Nicol R."/>
            <person name="Norbu C."/>
            <person name="Norbu N."/>
            <person name="Novod N."/>
            <person name="O'Neill B."/>
            <person name="Osman S."/>
            <person name="Markiewicz E."/>
            <person name="Oyono O.L."/>
            <person name="Patti C."/>
            <person name="Phunkhang P."/>
            <person name="Pierre F."/>
            <person name="Priest M."/>
            <person name="Raghuraman S."/>
            <person name="Rege F."/>
            <person name="Reyes R."/>
            <person name="Rise C."/>
            <person name="Rogov P."/>
            <person name="Ross K."/>
            <person name="Ryan E."/>
            <person name="Settipalli S."/>
            <person name="Shea T."/>
            <person name="Sherpa N."/>
            <person name="Shi L."/>
            <person name="Shih D."/>
            <person name="Sparrow T."/>
            <person name="Spaulding J."/>
            <person name="Stalker J."/>
            <person name="Stange-Thomann N."/>
            <person name="Stavropoulos S."/>
            <person name="Stone C."/>
            <person name="Strader C."/>
            <person name="Tesfaye S."/>
            <person name="Thomson T."/>
            <person name="Thoulutsang Y."/>
            <person name="Thoulutsang D."/>
            <person name="Topham K."/>
            <person name="Topping I."/>
            <person name="Tsamla T."/>
            <person name="Vassiliev H."/>
            <person name="Vo A."/>
            <person name="Wangchuk T."/>
            <person name="Wangdi T."/>
            <person name="Weiand M."/>
            <person name="Wilkinson J."/>
            <person name="Wilson A."/>
            <person name="Yadav S."/>
            <person name="Young G."/>
            <person name="Yu Q."/>
            <person name="Zembek L."/>
            <person name="Zhong D."/>
            <person name="Zimmer A."/>
            <person name="Zwirko Z."/>
            <person name="Jaffe D.B."/>
            <person name="Alvarez P."/>
            <person name="Brockman W."/>
            <person name="Butler J."/>
            <person name="Chin C."/>
            <person name="Gnerre S."/>
            <person name="Grabherr M."/>
            <person name="Kleber M."/>
            <person name="Mauceli E."/>
            <person name="MacCallum I."/>
        </authorList>
    </citation>
    <scope>NUCLEOTIDE SEQUENCE [LARGE SCALE GENOMIC DNA]</scope>
    <source>
        <strain evidence="3">Tucson 14024-0371.13</strain>
    </source>
</reference>
<dbReference type="eggNOG" id="ENOG502SKSY">
    <property type="taxonomic scope" value="Eukaryota"/>
</dbReference>
<name>B3LXK2_DROAN</name>
<organism evidence="2 3">
    <name type="scientific">Drosophila ananassae</name>
    <name type="common">Fruit fly</name>
    <dbReference type="NCBI Taxonomy" id="7217"/>
    <lineage>
        <taxon>Eukaryota</taxon>
        <taxon>Metazoa</taxon>
        <taxon>Ecdysozoa</taxon>
        <taxon>Arthropoda</taxon>
        <taxon>Hexapoda</taxon>
        <taxon>Insecta</taxon>
        <taxon>Pterygota</taxon>
        <taxon>Neoptera</taxon>
        <taxon>Endopterygota</taxon>
        <taxon>Diptera</taxon>
        <taxon>Brachycera</taxon>
        <taxon>Muscomorpha</taxon>
        <taxon>Ephydroidea</taxon>
        <taxon>Drosophilidae</taxon>
        <taxon>Drosophila</taxon>
        <taxon>Sophophora</taxon>
    </lineage>
</organism>
<evidence type="ECO:0000313" key="2">
    <source>
        <dbReference type="EMBL" id="EDV43896.1"/>
    </source>
</evidence>
<dbReference type="GeneID" id="6499085"/>
<dbReference type="PhylomeDB" id="B3LXK2"/>
<protein>
    <recommendedName>
        <fullName evidence="1">BTB domain-containing protein</fullName>
    </recommendedName>
</protein>
<dbReference type="AlphaFoldDB" id="B3LXK2"/>
<evidence type="ECO:0000313" key="3">
    <source>
        <dbReference type="Proteomes" id="UP000007801"/>
    </source>
</evidence>
<dbReference type="Pfam" id="PF00651">
    <property type="entry name" value="BTB"/>
    <property type="match status" value="1"/>
</dbReference>
<dbReference type="KEGG" id="dan:6499085"/>
<dbReference type="Pfam" id="PF15881">
    <property type="entry name" value="DUF4734"/>
    <property type="match status" value="1"/>
</dbReference>
<dbReference type="Gene3D" id="1.25.40.420">
    <property type="match status" value="1"/>
</dbReference>
<gene>
    <name evidence="2" type="primary">Dana\GF16288</name>
    <name evidence="2" type="synonym">dana_GLEANR_17559</name>
    <name evidence="2" type="ORF">GF16288</name>
</gene>
<dbReference type="STRING" id="7217.B3LXK2"/>
<proteinExistence type="predicted"/>
<dbReference type="PANTHER" id="PTHR22667">
    <property type="entry name" value="AT01380P-RELATED"/>
    <property type="match status" value="1"/>
</dbReference>
<evidence type="ECO:0000259" key="1">
    <source>
        <dbReference type="PROSITE" id="PS50097"/>
    </source>
</evidence>
<dbReference type="InterPro" id="IPR011333">
    <property type="entry name" value="SKP1/BTB/POZ_sf"/>
</dbReference>
<sequence length="409" mass="47583">MTKKDGAKKASSKIAEDELDLPIFDEETKKIVAQCCEKKVVGTYEVLPEVSLKDMGFTESKEVIRYAFGAKKGFLLDGINKMISGKICPDVEIRVGDESFECHMPVLQLCTEFFKHFNPTHVITLSPEVISAKGFALAYQWMINPQAKLHRKNIFALYMAASFLEMPELLAHLWTRLDDPKLINQGDAFLLYIESIPQKVPLLQELMLGRIHKFFLMAVATEEYLEFDAKHVFDMLSHSNMCVNSEMEMFMSAVRWLLHDWTIRRDYAVTLMQAIRFNSMPAWYTTVLKVKHTDRDFQELLYIPEIQSMINLGLSFSITHKFVDPASPLKEPLGLEKPLERQWVFHPRVRHHHRYECPNWRYLNLDVFNEYLGWIIAEGQNYLDTLEYAKPGQLMPCCRVALQQKFLNK</sequence>
<dbReference type="EMBL" id="CH902617">
    <property type="protein sequence ID" value="EDV43896.1"/>
    <property type="molecule type" value="Genomic_DNA"/>
</dbReference>
<dbReference type="CDD" id="cd18186">
    <property type="entry name" value="BTB_POZ_ZBTB_KLHL-like"/>
    <property type="match status" value="1"/>
</dbReference>
<dbReference type="OMA" id="NLMPAWY"/>
<keyword evidence="3" id="KW-1185">Reference proteome</keyword>
<dbReference type="SMART" id="SM00875">
    <property type="entry name" value="BACK"/>
    <property type="match status" value="1"/>
</dbReference>
<dbReference type="Gene3D" id="3.30.710.10">
    <property type="entry name" value="Potassium Channel Kv1.1, Chain A"/>
    <property type="match status" value="1"/>
</dbReference>
<dbReference type="SUPFAM" id="SSF54695">
    <property type="entry name" value="POZ domain"/>
    <property type="match status" value="1"/>
</dbReference>
<dbReference type="Pfam" id="PF07707">
    <property type="entry name" value="BACK"/>
    <property type="match status" value="1"/>
</dbReference>
<dbReference type="HOGENOM" id="CLU_042340_1_0_1"/>
<dbReference type="PROSITE" id="PS50097">
    <property type="entry name" value="BTB"/>
    <property type="match status" value="1"/>
</dbReference>
<accession>B3LXK2</accession>
<dbReference type="InterPro" id="IPR011705">
    <property type="entry name" value="BACK"/>
</dbReference>
<feature type="domain" description="BTB" evidence="1">
    <location>
        <begin position="89"/>
        <end position="151"/>
    </location>
</feature>
<dbReference type="InParanoid" id="B3LXK2"/>
<dbReference type="OrthoDB" id="6350321at2759"/>